<dbReference type="PANTHER" id="PTHR30160:SF22">
    <property type="entry name" value="LIPOPOLYSACCHARIDE CORE BIOSYNTHESIS PROTEIN"/>
    <property type="match status" value="1"/>
</dbReference>
<dbReference type="InterPro" id="IPR002201">
    <property type="entry name" value="Glyco_trans_9"/>
</dbReference>
<proteinExistence type="predicted"/>
<organism evidence="3 4">
    <name type="scientific">Croceibacter atlanticus (strain ATCC BAA-628 / JCM 21780 / CIP 108009 / IAM 15332 / KCTC 12090 / HTCC2559)</name>
    <dbReference type="NCBI Taxonomy" id="216432"/>
    <lineage>
        <taxon>Bacteria</taxon>
        <taxon>Pseudomonadati</taxon>
        <taxon>Bacteroidota</taxon>
        <taxon>Flavobacteriia</taxon>
        <taxon>Flavobacteriales</taxon>
        <taxon>Flavobacteriaceae</taxon>
        <taxon>Croceibacter</taxon>
    </lineage>
</organism>
<dbReference type="RefSeq" id="WP_013186366.1">
    <property type="nucleotide sequence ID" value="NC_014230.1"/>
</dbReference>
<dbReference type="CDD" id="cd03789">
    <property type="entry name" value="GT9_LPS_heptosyltransferase"/>
    <property type="match status" value="1"/>
</dbReference>
<dbReference type="PANTHER" id="PTHR30160">
    <property type="entry name" value="TETRAACYLDISACCHARIDE 4'-KINASE-RELATED"/>
    <property type="match status" value="1"/>
</dbReference>
<dbReference type="InterPro" id="IPR051199">
    <property type="entry name" value="LPS_LOS_Heptosyltrfase"/>
</dbReference>
<evidence type="ECO:0000313" key="3">
    <source>
        <dbReference type="EMBL" id="EAP87689.1"/>
    </source>
</evidence>
<keyword evidence="2 3" id="KW-0808">Transferase</keyword>
<evidence type="ECO:0000313" key="4">
    <source>
        <dbReference type="Proteomes" id="UP000002297"/>
    </source>
</evidence>
<dbReference type="GO" id="GO:0009244">
    <property type="term" value="P:lipopolysaccharide core region biosynthetic process"/>
    <property type="evidence" value="ECO:0007669"/>
    <property type="project" value="TreeGrafter"/>
</dbReference>
<name>A3U622_CROAH</name>
<dbReference type="AlphaFoldDB" id="A3U622"/>
<dbReference type="EMBL" id="CP002046">
    <property type="protein sequence ID" value="EAP87689.1"/>
    <property type="molecule type" value="Genomic_DNA"/>
</dbReference>
<dbReference type="GeneID" id="89452394"/>
<evidence type="ECO:0000256" key="2">
    <source>
        <dbReference type="ARBA" id="ARBA00022679"/>
    </source>
</evidence>
<keyword evidence="4" id="KW-1185">Reference proteome</keyword>
<dbReference type="Gene3D" id="3.40.50.2000">
    <property type="entry name" value="Glycogen Phosphorylase B"/>
    <property type="match status" value="2"/>
</dbReference>
<accession>A3U622</accession>
<dbReference type="STRING" id="216432.CA2559_03000"/>
<dbReference type="GO" id="GO:0005829">
    <property type="term" value="C:cytosol"/>
    <property type="evidence" value="ECO:0007669"/>
    <property type="project" value="TreeGrafter"/>
</dbReference>
<dbReference type="HOGENOM" id="CLU_038371_3_0_10"/>
<sequence length="331" mass="36799">MGDVAMTVPVLKQFVNTYPNVKVTVVTKPFFATLFKDIPNTEVFKADVKQKYKGVFGLFKLYKQLRSLQIDAVADLHNVLRSKILRAFFKLGGISTFKIDKGRVDKKALTRDKNKVFKPLKSTHERYADVLRAIGFQINLKPIPKNTTTLNPELVHLLQPSLHKLIGIAPFAAHQGKQYPLDKMVAVIETLSKKDHTKVLLFGGGLAEIEVLTKIASQYDNVICLAGTLEFKEELQVISNLNLMIGMDSGNGHLAAMFGVPVLTIWGVTHPYAGFVPFGQPEANQLIPDLEKFPKIPTSIYGNKVPNGYEDAMLSIPVEKITKMAIQIIEA</sequence>
<gene>
    <name evidence="3" type="ordered locus">CA2559_03000</name>
</gene>
<dbReference type="SUPFAM" id="SSF53756">
    <property type="entry name" value="UDP-Glycosyltransferase/glycogen phosphorylase"/>
    <property type="match status" value="1"/>
</dbReference>
<dbReference type="OrthoDB" id="9768048at2"/>
<protein>
    <submittedName>
        <fullName evidence="3">Heptosyltransferase</fullName>
    </submittedName>
</protein>
<keyword evidence="1" id="KW-0328">Glycosyltransferase</keyword>
<dbReference type="Proteomes" id="UP000002297">
    <property type="component" value="Chromosome"/>
</dbReference>
<reference evidence="3 4" key="1">
    <citation type="journal article" date="2010" name="J. Bacteriol.">
        <title>The complete genome sequence of Croceibacter atlanticus HTCC2559T.</title>
        <authorList>
            <person name="Oh H.M."/>
            <person name="Kang I."/>
            <person name="Ferriera S."/>
            <person name="Giovannoni S.J."/>
            <person name="Cho J.C."/>
        </authorList>
    </citation>
    <scope>NUCLEOTIDE SEQUENCE [LARGE SCALE GENOMIC DNA]</scope>
    <source>
        <strain evidence="4">ATCC BAA-628 / HTCC2559 / KCTC 12090</strain>
    </source>
</reference>
<dbReference type="KEGG" id="cat:CA2559_03000"/>
<dbReference type="GO" id="GO:0008713">
    <property type="term" value="F:ADP-heptose-lipopolysaccharide heptosyltransferase activity"/>
    <property type="evidence" value="ECO:0007669"/>
    <property type="project" value="TreeGrafter"/>
</dbReference>
<dbReference type="Pfam" id="PF01075">
    <property type="entry name" value="Glyco_transf_9"/>
    <property type="match status" value="1"/>
</dbReference>
<dbReference type="eggNOG" id="COG0859">
    <property type="taxonomic scope" value="Bacteria"/>
</dbReference>
<evidence type="ECO:0000256" key="1">
    <source>
        <dbReference type="ARBA" id="ARBA00022676"/>
    </source>
</evidence>
<dbReference type="CAZy" id="GT9">
    <property type="family name" value="Glycosyltransferase Family 9"/>
</dbReference>